<dbReference type="EMBL" id="PPEL01000003">
    <property type="protein sequence ID" value="PNV66410.1"/>
    <property type="molecule type" value="Genomic_DNA"/>
</dbReference>
<protein>
    <recommendedName>
        <fullName evidence="3">Sporadically distributed protein, TIGR04141 family</fullName>
    </recommendedName>
</protein>
<gene>
    <name evidence="1" type="ORF">C2L80_01565</name>
</gene>
<evidence type="ECO:0000313" key="1">
    <source>
        <dbReference type="EMBL" id="PNV66410.1"/>
    </source>
</evidence>
<sequence length="523" mass="58595">MTKVKKTKVSIFLIKETVAKIGDIIDVDRNGLQRFEFDEQNTLFIRKNADKTPEWVVDFFKGKIDSDNWQTSSISAALVTSVEVAANAMRIFVVTFGYGRFLVSGDSIERRFGLKCVLNSVNSDALRQIKKTQISGNARKSSEQMPRKSPITEFSLDYEQDLLEGVTAIGKKDSLLSGTISGGDALSVTASIDIDNVSDYLKRLYSIYRSTTYQEHFSWIDHIFPVKDASLIEELNSAAVESLNRNDECVWFSIPEVIEWENIAGFRYAHTGDTFDDILARDLLATIRGGLRDFQQLKAKRVYAISSSGDEIVNSWAASHCLYGELQLRSAQYCISDGLWYQIDKSYTDAIKSDYEKTPITSIPLLDYQKDCKGEGEYNNQLAKSSDSYLLMDQRLVAFGGGGSSIELCDVLTDDGRFIHVKRYGGSKVMSHLFNQGLVSMELIKSEPNFVSKANEEIAQIDSSGRFLFSKEQANEIVFAIVTKNESELPNIPFFSKVAFHHVKKRLLSMDVAVSIGAIHEAP</sequence>
<proteinExistence type="predicted"/>
<dbReference type="AlphaFoldDB" id="A0A2K2U8A0"/>
<keyword evidence="2" id="KW-1185">Reference proteome</keyword>
<dbReference type="InterPro" id="IPR026487">
    <property type="entry name" value="CHP04141"/>
</dbReference>
<reference evidence="1 2" key="1">
    <citation type="journal article" date="2018" name="Int. J. Syst. Evol. Microbiol.">
        <title>Rubneribacter badeniensis gen. nov., sp. nov. and Enteroscipio rubneri gen. nov., sp. nov., new members of the Eggerthellaceae isolated from human faeces.</title>
        <authorList>
            <person name="Danylec N."/>
            <person name="Gobl A."/>
            <person name="Stoll D.A."/>
            <person name="Hetzer B."/>
            <person name="Kulling S.E."/>
            <person name="Huch M."/>
        </authorList>
    </citation>
    <scope>NUCLEOTIDE SEQUENCE [LARGE SCALE GENOMIC DNA]</scope>
    <source>
        <strain evidence="1 2">ResAG-85</strain>
    </source>
</reference>
<dbReference type="Pfam" id="PF19614">
    <property type="entry name" value="DUF6119"/>
    <property type="match status" value="1"/>
</dbReference>
<dbReference type="RefSeq" id="WP_103262484.1">
    <property type="nucleotide sequence ID" value="NZ_PPEL01000003.1"/>
</dbReference>
<evidence type="ECO:0008006" key="3">
    <source>
        <dbReference type="Google" id="ProtNLM"/>
    </source>
</evidence>
<accession>A0A2K2U8A0</accession>
<organism evidence="1 2">
    <name type="scientific">Rubneribacter badeniensis</name>
    <dbReference type="NCBI Taxonomy" id="2070688"/>
    <lineage>
        <taxon>Bacteria</taxon>
        <taxon>Bacillati</taxon>
        <taxon>Actinomycetota</taxon>
        <taxon>Coriobacteriia</taxon>
        <taxon>Eggerthellales</taxon>
        <taxon>Eggerthellaceae</taxon>
        <taxon>Rubneribacter</taxon>
    </lineage>
</organism>
<evidence type="ECO:0000313" key="2">
    <source>
        <dbReference type="Proteomes" id="UP000236488"/>
    </source>
</evidence>
<comment type="caution">
    <text evidence="1">The sequence shown here is derived from an EMBL/GenBank/DDBJ whole genome shotgun (WGS) entry which is preliminary data.</text>
</comment>
<dbReference type="NCBIfam" id="TIGR04141">
    <property type="entry name" value="TIGR04141 family sporadically distributed protein"/>
    <property type="match status" value="1"/>
</dbReference>
<name>A0A2K2U8A0_9ACTN</name>
<dbReference type="Proteomes" id="UP000236488">
    <property type="component" value="Unassembled WGS sequence"/>
</dbReference>